<dbReference type="SUPFAM" id="SSF51556">
    <property type="entry name" value="Metallo-dependent hydrolases"/>
    <property type="match status" value="1"/>
</dbReference>
<dbReference type="GO" id="GO:0016787">
    <property type="term" value="F:hydrolase activity"/>
    <property type="evidence" value="ECO:0007669"/>
    <property type="project" value="InterPro"/>
</dbReference>
<feature type="non-terminal residue" evidence="3">
    <location>
        <position position="206"/>
    </location>
</feature>
<sequence>MTSIELPDESTDVAQQWVDEMDRYGITAMGFMVGAEAYDDFLEAKARFPGRFMGYANINPGDPEAAERVDKAAEDGLQGIKLYPSSWPELHVYDAACYPVYEAALKHRFPVFLHFGITIGGQADLRHGNPLDIQVPSRDFPDLNFVIAHFGAGFFRELLLLQYQADNVYMDSSGSNSWMRYLPYDLDLRKIFERAITTGGAEKVIF</sequence>
<keyword evidence="1" id="KW-0456">Lyase</keyword>
<evidence type="ECO:0000313" key="3">
    <source>
        <dbReference type="EMBL" id="GAG53225.1"/>
    </source>
</evidence>
<organism evidence="3">
    <name type="scientific">marine sediment metagenome</name>
    <dbReference type="NCBI Taxonomy" id="412755"/>
    <lineage>
        <taxon>unclassified sequences</taxon>
        <taxon>metagenomes</taxon>
        <taxon>ecological metagenomes</taxon>
    </lineage>
</organism>
<dbReference type="AlphaFoldDB" id="X0YBH8"/>
<reference evidence="3" key="1">
    <citation type="journal article" date="2014" name="Front. Microbiol.">
        <title>High frequency of phylogenetically diverse reductive dehalogenase-homologous genes in deep subseafloor sedimentary metagenomes.</title>
        <authorList>
            <person name="Kawai M."/>
            <person name="Futagami T."/>
            <person name="Toyoda A."/>
            <person name="Takaki Y."/>
            <person name="Nishi S."/>
            <person name="Hori S."/>
            <person name="Arai W."/>
            <person name="Tsubouchi T."/>
            <person name="Morono Y."/>
            <person name="Uchiyama I."/>
            <person name="Ito T."/>
            <person name="Fujiyama A."/>
            <person name="Inagaki F."/>
            <person name="Takami H."/>
        </authorList>
    </citation>
    <scope>NUCLEOTIDE SEQUENCE</scope>
    <source>
        <strain evidence="3">Expedition CK06-06</strain>
    </source>
</reference>
<accession>X0YBH8</accession>
<dbReference type="Pfam" id="PF04909">
    <property type="entry name" value="Amidohydro_2"/>
    <property type="match status" value="1"/>
</dbReference>
<dbReference type="GO" id="GO:0016831">
    <property type="term" value="F:carboxy-lyase activity"/>
    <property type="evidence" value="ECO:0007669"/>
    <property type="project" value="InterPro"/>
</dbReference>
<name>X0YBH8_9ZZZZ</name>
<evidence type="ECO:0000256" key="1">
    <source>
        <dbReference type="ARBA" id="ARBA00023239"/>
    </source>
</evidence>
<dbReference type="PANTHER" id="PTHR21240">
    <property type="entry name" value="2-AMINO-3-CARBOXYLMUCONATE-6-SEMIALDEHYDE DECARBOXYLASE"/>
    <property type="match status" value="1"/>
</dbReference>
<comment type="caution">
    <text evidence="3">The sequence shown here is derived from an EMBL/GenBank/DDBJ whole genome shotgun (WGS) entry which is preliminary data.</text>
</comment>
<feature type="domain" description="Amidohydrolase-related" evidence="2">
    <location>
        <begin position="34"/>
        <end position="206"/>
    </location>
</feature>
<evidence type="ECO:0000259" key="2">
    <source>
        <dbReference type="Pfam" id="PF04909"/>
    </source>
</evidence>
<gene>
    <name evidence="3" type="ORF">S01H1_76168</name>
</gene>
<dbReference type="InterPro" id="IPR032466">
    <property type="entry name" value="Metal_Hydrolase"/>
</dbReference>
<protein>
    <recommendedName>
        <fullName evidence="2">Amidohydrolase-related domain-containing protein</fullName>
    </recommendedName>
</protein>
<dbReference type="Gene3D" id="3.20.20.140">
    <property type="entry name" value="Metal-dependent hydrolases"/>
    <property type="match status" value="1"/>
</dbReference>
<dbReference type="InterPro" id="IPR032465">
    <property type="entry name" value="ACMSD"/>
</dbReference>
<dbReference type="InterPro" id="IPR006680">
    <property type="entry name" value="Amidohydro-rel"/>
</dbReference>
<dbReference type="EMBL" id="BARS01051100">
    <property type="protein sequence ID" value="GAG53225.1"/>
    <property type="molecule type" value="Genomic_DNA"/>
</dbReference>
<proteinExistence type="predicted"/>